<dbReference type="STRING" id="547559.Nmag_3116"/>
<dbReference type="EMBL" id="AOHS01000023">
    <property type="protein sequence ID" value="ELY31871.1"/>
    <property type="molecule type" value="Genomic_DNA"/>
</dbReference>
<dbReference type="KEGG" id="nmg:Nmag_3116"/>
<keyword evidence="1" id="KW-1133">Transmembrane helix</keyword>
<dbReference type="HOGENOM" id="CLU_089194_0_0_2"/>
<evidence type="ECO:0000256" key="1">
    <source>
        <dbReference type="SAM" id="Phobius"/>
    </source>
</evidence>
<keyword evidence="1" id="KW-0812">Transmembrane</keyword>
<dbReference type="EMBL" id="CP001932">
    <property type="protein sequence ID" value="ADD06668.1"/>
    <property type="molecule type" value="Genomic_DNA"/>
</dbReference>
<sequence length="184" mass="19802">MSYSPLVQPVVHLAVGYICYALYTRWRTGRIPTETAALVAIAGAALPDLLDKPIWLAGLVDVGRTIGHSLLFAIPVVAAVWLVSRVRGQQALGIAFAIGYGTHIATDIPWHVLSGDFHELGFLLWPLTPMPEYTGTKPLGTVPALEITVTTLWLEAVILVAGIALWRADGYPGTEPIVRAARGE</sequence>
<proteinExistence type="predicted"/>
<feature type="transmembrane region" description="Helical" evidence="1">
    <location>
        <begin position="35"/>
        <end position="54"/>
    </location>
</feature>
<evidence type="ECO:0000313" key="5">
    <source>
        <dbReference type="Proteomes" id="UP000011543"/>
    </source>
</evidence>
<keyword evidence="4" id="KW-1185">Reference proteome</keyword>
<feature type="transmembrane region" description="Helical" evidence="1">
    <location>
        <begin position="6"/>
        <end position="23"/>
    </location>
</feature>
<dbReference type="OrthoDB" id="200338at2157"/>
<keyword evidence="3" id="KW-0378">Hydrolase</keyword>
<dbReference type="Pfam" id="PF04307">
    <property type="entry name" value="YdjM"/>
    <property type="match status" value="1"/>
</dbReference>
<keyword evidence="1" id="KW-0472">Membrane</keyword>
<feature type="transmembrane region" description="Helical" evidence="1">
    <location>
        <begin position="66"/>
        <end position="84"/>
    </location>
</feature>
<accession>D3SRP4</accession>
<dbReference type="PaxDb" id="547559-Nmag_3116"/>
<evidence type="ECO:0000313" key="3">
    <source>
        <dbReference type="EMBL" id="ELY31871.1"/>
    </source>
</evidence>
<name>D3SRP4_NATMM</name>
<reference evidence="3 5" key="3">
    <citation type="journal article" date="2014" name="PLoS Genet.">
        <title>Phylogenetically driven sequencing of extremely halophilic archaea reveals strategies for static and dynamic osmo-response.</title>
        <authorList>
            <person name="Becker E.A."/>
            <person name="Seitzer P.M."/>
            <person name="Tritt A."/>
            <person name="Larsen D."/>
            <person name="Krusor M."/>
            <person name="Yao A.I."/>
            <person name="Wu D."/>
            <person name="Madern D."/>
            <person name="Eisen J.A."/>
            <person name="Darling A.E."/>
            <person name="Facciotti M.T."/>
        </authorList>
    </citation>
    <scope>NUCLEOTIDE SEQUENCE [LARGE SCALE GENOMIC DNA]</scope>
    <source>
        <strain evidence="5">ATCC 43099 / DSM 3394 / CCM 3739 / CIP 104546 / IAM 13178 / JCM 8861 / NBRC 102185 / NCIMB 2190 / MS3</strain>
        <strain evidence="3">MS-3</strain>
    </source>
</reference>
<gene>
    <name evidence="2" type="ordered locus">Nmag_3116</name>
    <name evidence="3" type="ORF">C500_04818</name>
</gene>
<dbReference type="AlphaFoldDB" id="D3SRP4"/>
<organism evidence="2 4">
    <name type="scientific">Natrialba magadii (strain ATCC 43099 / DSM 3394 / CCM 3739 / CIP 104546 / IAM 13178 / JCM 8861 / NBRC 102185 / NCIMB 2190 / MS3)</name>
    <name type="common">Natronobacterium magadii</name>
    <dbReference type="NCBI Taxonomy" id="547559"/>
    <lineage>
        <taxon>Archaea</taxon>
        <taxon>Methanobacteriati</taxon>
        <taxon>Methanobacteriota</taxon>
        <taxon>Stenosarchaea group</taxon>
        <taxon>Halobacteria</taxon>
        <taxon>Halobacteriales</taxon>
        <taxon>Natrialbaceae</taxon>
        <taxon>Natrialba</taxon>
    </lineage>
</organism>
<dbReference type="GO" id="GO:0016787">
    <property type="term" value="F:hydrolase activity"/>
    <property type="evidence" value="ECO:0007669"/>
    <property type="project" value="UniProtKB-KW"/>
</dbReference>
<reference evidence="4" key="1">
    <citation type="submission" date="2010-02" db="EMBL/GenBank/DDBJ databases">
        <title>Complete sequence of chromosome of Natrialba magadii ATCC 43099.</title>
        <authorList>
            <consortium name="US DOE Joint Genome Institute"/>
            <person name="Lucas S."/>
            <person name="Copeland A."/>
            <person name="Lapidus A."/>
            <person name="Cheng J.-F."/>
            <person name="Bruce D."/>
            <person name="Goodwin L."/>
            <person name="Pitluck S."/>
            <person name="Davenport K."/>
            <person name="Saunders E."/>
            <person name="Detter J.C."/>
            <person name="Han C."/>
            <person name="Tapia R."/>
            <person name="Land M."/>
            <person name="Hauser L."/>
            <person name="Kyrpides N."/>
            <person name="Mikhailova N."/>
            <person name="De Castro R.E."/>
            <person name="Maupin-Furlow J.A."/>
            <person name="Woyke T."/>
        </authorList>
    </citation>
    <scope>NUCLEOTIDE SEQUENCE [LARGE SCALE GENOMIC DNA]</scope>
    <source>
        <strain evidence="4">ATCC 43099 / DSM 3394 / CCM 3739 / CIP 104546 / IAM 13178 / JCM 8861 / NBRC 102185 / NCIMB 2190 / MS3</strain>
    </source>
</reference>
<dbReference type="RefSeq" id="WP_004214602.1">
    <property type="nucleotide sequence ID" value="NC_013922.1"/>
</dbReference>
<dbReference type="InterPro" id="IPR007404">
    <property type="entry name" value="YdjM-like"/>
</dbReference>
<evidence type="ECO:0000313" key="2">
    <source>
        <dbReference type="EMBL" id="ADD06668.1"/>
    </source>
</evidence>
<reference evidence="2 4" key="2">
    <citation type="journal article" date="2012" name="BMC Genomics">
        <title>A comparative genomics perspective on the genetic content of the alkaliphilic haloarchaeon Natrialba magadii ATCC 43099T.</title>
        <authorList>
            <person name="Siddaramappa S."/>
            <person name="Challacombe J.F."/>
            <person name="Decastro R.E."/>
            <person name="Pfeiffer F."/>
            <person name="Sastre D.E."/>
            <person name="Gimenez M.I."/>
            <person name="Paggi R.A."/>
            <person name="Detter J.C."/>
            <person name="Davenport K.W."/>
            <person name="Goodwin L.A."/>
            <person name="Kyrpides N."/>
            <person name="Tapia R."/>
            <person name="Pitluck S."/>
            <person name="Lucas S."/>
            <person name="Woyke T."/>
            <person name="Maupin-Furlow J.A."/>
        </authorList>
    </citation>
    <scope>NUCLEOTIDE SEQUENCE [LARGE SCALE GENOMIC DNA]</scope>
    <source>
        <strain evidence="2">ATCC 43099</strain>
        <strain evidence="4">ATCC 43099 / DSM 3394 / CCM 3739 / CIP 104546 / IAM 13178 / JCM 8861 / NBRC 102185 / NCIMB 2190 / MS3</strain>
    </source>
</reference>
<dbReference type="Proteomes" id="UP000011543">
    <property type="component" value="Unassembled WGS sequence"/>
</dbReference>
<protein>
    <submittedName>
        <fullName evidence="2">DUF457 family protein</fullName>
    </submittedName>
    <submittedName>
        <fullName evidence="3">Membrane-bound metal-dependent hydrolase</fullName>
    </submittedName>
</protein>
<dbReference type="eggNOG" id="arCOG03392">
    <property type="taxonomic scope" value="Archaea"/>
</dbReference>
<reference evidence="2" key="4">
    <citation type="submission" date="2016-09" db="EMBL/GenBank/DDBJ databases">
        <authorList>
            <person name="Pfeiffer F."/>
        </authorList>
    </citation>
    <scope>NUCLEOTIDE SEQUENCE</scope>
    <source>
        <strain evidence="2">ATCC 43099</strain>
    </source>
</reference>
<evidence type="ECO:0000313" key="4">
    <source>
        <dbReference type="Proteomes" id="UP000001879"/>
    </source>
</evidence>
<dbReference type="GeneID" id="8825976"/>
<dbReference type="Proteomes" id="UP000001879">
    <property type="component" value="Chromosome"/>
</dbReference>
<dbReference type="PATRIC" id="fig|547559.17.peg.921"/>